<evidence type="ECO:0000313" key="2">
    <source>
        <dbReference type="EMBL" id="AHG87610.1"/>
    </source>
</evidence>
<sequence length="189" mass="20242">MTDPLSARGPALTDPESCNRFIERVFGGDRGKFDTFVETVRSAITPEVAVIVRGSSVTGHRAKGGQPFDADGPGTSDVDLTFVGGDMVKLYDSFHIPAIHSVPMGEDHPDAAPALKPLREKLCELAGRPVNIQATTDFVQYVRDVTMNQPYLVLIERQDGQSFEGGAPAADTPRASLPELDSLPLLGPP</sequence>
<gene>
    <name evidence="2" type="ORF">J421_0073</name>
</gene>
<dbReference type="HOGENOM" id="CLU_1432669_0_0_0"/>
<dbReference type="STRING" id="861299.J421_0073"/>
<evidence type="ECO:0000313" key="3">
    <source>
        <dbReference type="Proteomes" id="UP000019151"/>
    </source>
</evidence>
<protein>
    <submittedName>
        <fullName evidence="2">Uncharacterized protein</fullName>
    </submittedName>
</protein>
<feature type="region of interest" description="Disordered" evidence="1">
    <location>
        <begin position="163"/>
        <end position="189"/>
    </location>
</feature>
<dbReference type="AlphaFoldDB" id="W0RBC0"/>
<dbReference type="RefSeq" id="WP_025409169.1">
    <property type="nucleotide sequence ID" value="NZ_CP007128.1"/>
</dbReference>
<evidence type="ECO:0000256" key="1">
    <source>
        <dbReference type="SAM" id="MobiDB-lite"/>
    </source>
</evidence>
<dbReference type="Proteomes" id="UP000019151">
    <property type="component" value="Chromosome"/>
</dbReference>
<keyword evidence="3" id="KW-1185">Reference proteome</keyword>
<reference evidence="2 3" key="1">
    <citation type="journal article" date="2014" name="Genome Announc.">
        <title>Genome Sequence and Methylome of Soil Bacterium Gemmatirosa kalamazoonensis KBS708T, a Member of the Rarely Cultivated Gemmatimonadetes Phylum.</title>
        <authorList>
            <person name="Debruyn J.M."/>
            <person name="Radosevich M."/>
            <person name="Wommack K.E."/>
            <person name="Polson S.W."/>
            <person name="Hauser L.J."/>
            <person name="Fawaz M.N."/>
            <person name="Korlach J."/>
            <person name="Tsai Y.C."/>
        </authorList>
    </citation>
    <scope>NUCLEOTIDE SEQUENCE [LARGE SCALE GENOMIC DNA]</scope>
    <source>
        <strain evidence="2 3">KBS708</strain>
    </source>
</reference>
<dbReference type="OrthoDB" id="9870826at2"/>
<name>W0RBC0_9BACT</name>
<dbReference type="EMBL" id="CP007128">
    <property type="protein sequence ID" value="AHG87610.1"/>
    <property type="molecule type" value="Genomic_DNA"/>
</dbReference>
<accession>W0RBC0</accession>
<dbReference type="InParanoid" id="W0RBC0"/>
<dbReference type="KEGG" id="gba:J421_0073"/>
<proteinExistence type="predicted"/>
<organism evidence="2 3">
    <name type="scientific">Gemmatirosa kalamazoonensis</name>
    <dbReference type="NCBI Taxonomy" id="861299"/>
    <lineage>
        <taxon>Bacteria</taxon>
        <taxon>Pseudomonadati</taxon>
        <taxon>Gemmatimonadota</taxon>
        <taxon>Gemmatimonadia</taxon>
        <taxon>Gemmatimonadales</taxon>
        <taxon>Gemmatimonadaceae</taxon>
        <taxon>Gemmatirosa</taxon>
    </lineage>
</organism>